<evidence type="ECO:0000313" key="3">
    <source>
        <dbReference type="Proteomes" id="UP000190102"/>
    </source>
</evidence>
<keyword evidence="3" id="KW-1185">Reference proteome</keyword>
<gene>
    <name evidence="2" type="ORF">SAMN02745119_03158</name>
</gene>
<name>A0A1T4RYY7_9BACT</name>
<dbReference type="OrthoDB" id="5395108at2"/>
<accession>A0A1T4RYY7</accession>
<evidence type="ECO:0008006" key="4">
    <source>
        <dbReference type="Google" id="ProtNLM"/>
    </source>
</evidence>
<dbReference type="Pfam" id="PF14366">
    <property type="entry name" value="DUF4410"/>
    <property type="match status" value="1"/>
</dbReference>
<protein>
    <recommendedName>
        <fullName evidence="4">DUF4410 domain-containing protein</fullName>
    </recommendedName>
</protein>
<dbReference type="Proteomes" id="UP000190102">
    <property type="component" value="Unassembled WGS sequence"/>
</dbReference>
<organism evidence="2 3">
    <name type="scientific">Trichlorobacter thiogenes</name>
    <dbReference type="NCBI Taxonomy" id="115783"/>
    <lineage>
        <taxon>Bacteria</taxon>
        <taxon>Pseudomonadati</taxon>
        <taxon>Thermodesulfobacteriota</taxon>
        <taxon>Desulfuromonadia</taxon>
        <taxon>Geobacterales</taxon>
        <taxon>Geobacteraceae</taxon>
        <taxon>Trichlorobacter</taxon>
    </lineage>
</organism>
<proteinExistence type="predicted"/>
<feature type="signal peptide" evidence="1">
    <location>
        <begin position="1"/>
        <end position="22"/>
    </location>
</feature>
<reference evidence="3" key="1">
    <citation type="submission" date="2017-02" db="EMBL/GenBank/DDBJ databases">
        <authorList>
            <person name="Varghese N."/>
            <person name="Submissions S."/>
        </authorList>
    </citation>
    <scope>NUCLEOTIDE SEQUENCE [LARGE SCALE GENOMIC DNA]</scope>
    <source>
        <strain evidence="3">ATCC BAA-34</strain>
    </source>
</reference>
<evidence type="ECO:0000313" key="2">
    <source>
        <dbReference type="EMBL" id="SKA21219.1"/>
    </source>
</evidence>
<keyword evidence="1" id="KW-0732">Signal</keyword>
<dbReference type="RefSeq" id="WP_139366806.1">
    <property type="nucleotide sequence ID" value="NZ_FUWR01000027.1"/>
</dbReference>
<dbReference type="STRING" id="115783.SAMN02745119_03158"/>
<dbReference type="EMBL" id="FUWR01000027">
    <property type="protein sequence ID" value="SKA21219.1"/>
    <property type="molecule type" value="Genomic_DNA"/>
</dbReference>
<feature type="chain" id="PRO_5013295583" description="DUF4410 domain-containing protein" evidence="1">
    <location>
        <begin position="23"/>
        <end position="199"/>
    </location>
</feature>
<evidence type="ECO:0000256" key="1">
    <source>
        <dbReference type="SAM" id="SignalP"/>
    </source>
</evidence>
<dbReference type="InterPro" id="IPR025522">
    <property type="entry name" value="DUF4410"/>
</dbReference>
<sequence>MKLSSMLFSVLLFCVVSSGAIAGDTLPKPDALSDETIYLTERLSKNYDTLVIKDFLAENAEYSRVNDDEKATIIKMLPLLKANLALSLEAELKAKNIFTTIVRNELPAGSKAVILDGTFSEFNAGSKAAKFFVGFGAGKVYIKFKGRLVDAATNKELATFEDRETGYRGSMTLEGFESLFPHQAKGIGENLAKFLGKLY</sequence>
<dbReference type="AlphaFoldDB" id="A0A1T4RYY7"/>